<organism evidence="6 7">
    <name type="scientific">Drosophila virilis</name>
    <name type="common">Fruit fly</name>
    <dbReference type="NCBI Taxonomy" id="7244"/>
    <lineage>
        <taxon>Eukaryota</taxon>
        <taxon>Metazoa</taxon>
        <taxon>Ecdysozoa</taxon>
        <taxon>Arthropoda</taxon>
        <taxon>Hexapoda</taxon>
        <taxon>Insecta</taxon>
        <taxon>Pterygota</taxon>
        <taxon>Neoptera</taxon>
        <taxon>Endopterygota</taxon>
        <taxon>Diptera</taxon>
        <taxon>Brachycera</taxon>
        <taxon>Muscomorpha</taxon>
        <taxon>Ephydroidea</taxon>
        <taxon>Drosophilidae</taxon>
        <taxon>Drosophila</taxon>
    </lineage>
</organism>
<evidence type="ECO:0000256" key="1">
    <source>
        <dbReference type="ARBA" id="ARBA00004275"/>
    </source>
</evidence>
<dbReference type="PANTHER" id="PTHR24096">
    <property type="entry name" value="LONG-CHAIN-FATTY-ACID--COA LIGASE"/>
    <property type="match status" value="1"/>
</dbReference>
<dbReference type="eggNOG" id="KOG1176">
    <property type="taxonomic scope" value="Eukaryota"/>
</dbReference>
<dbReference type="Proteomes" id="UP000008792">
    <property type="component" value="Unassembled WGS sequence"/>
</dbReference>
<dbReference type="STRING" id="7244.B4LK74"/>
<dbReference type="Pfam" id="PF00501">
    <property type="entry name" value="AMP-binding"/>
    <property type="match status" value="1"/>
</dbReference>
<dbReference type="GO" id="GO:0004467">
    <property type="term" value="F:long-chain fatty acid-CoA ligase activity"/>
    <property type="evidence" value="ECO:0007669"/>
    <property type="project" value="TreeGrafter"/>
</dbReference>
<dbReference type="OMA" id="PMTHIFG"/>
<evidence type="ECO:0000256" key="3">
    <source>
        <dbReference type="ARBA" id="ARBA00023140"/>
    </source>
</evidence>
<comment type="similarity">
    <text evidence="2">Belongs to the ATP-dependent AMP-binding enzyme family.</text>
</comment>
<evidence type="ECO:0000313" key="6">
    <source>
        <dbReference type="EMBL" id="EDW60663.1"/>
    </source>
</evidence>
<dbReference type="InterPro" id="IPR020845">
    <property type="entry name" value="AMP-binding_CS"/>
</dbReference>
<sequence>MAAKALFPTLYDAETKTWSGIRRRPYFDPDCSVGEVFYTALRNWPNQVVQINDSDGRKVTNAEISQWGTRLALYLRREKLTQEDVVGIIGSSSTYVGPLVVACFFNATPFHAVNATRDAPTIATLFLVTKPKIMFCDGSDYERIKEVTKDWAPKIITLTGRVEGVPFIEDLLQPVAGEHLFQPASLNKNGDQTALILCSSGTSGLPKAVALSHKHVTKIAPFCKSTDLLLTHATVDWATGFIAIAIGLLYGVPRVLFDGGFNAEKFIGMIQKYKATTLVLAPWQAYEVFTNPLATEESLDSIRFSFITGGWISMQVLQRAQSLMKKSIVAFSYGTTETGAITVNIDHSLQSSVGRIFPGMRIRIIDEHGNNLAHNEVGEVLIDIGSKWLGYVANPVDTEATLQNGWINLGDLGYFDSDNNLYLVDRKKDLLKYKSKHYWPNELEQIIAELPDVLHVCVVGVRDIRNGDSAGALVIKKSGSPLTEQQVIEQVAQRVVVDYKQLHSGVQFVDVIPRNQNGKLMRSLARKEFEARMK</sequence>
<dbReference type="InterPro" id="IPR025110">
    <property type="entry name" value="AMP-bd_C"/>
</dbReference>
<name>B4LK74_DROVI</name>
<dbReference type="AlphaFoldDB" id="B4LK74"/>
<accession>B4LK74</accession>
<dbReference type="Gene3D" id="3.40.50.12780">
    <property type="entry name" value="N-terminal domain of ligase-like"/>
    <property type="match status" value="1"/>
</dbReference>
<proteinExistence type="inferred from homology"/>
<feature type="domain" description="AMP-binding enzyme C-terminal" evidence="5">
    <location>
        <begin position="442"/>
        <end position="519"/>
    </location>
</feature>
<dbReference type="KEGG" id="dvi:6626659"/>
<dbReference type="InterPro" id="IPR042099">
    <property type="entry name" value="ANL_N_sf"/>
</dbReference>
<dbReference type="GO" id="GO:0046949">
    <property type="term" value="P:fatty-acyl-CoA biosynthetic process"/>
    <property type="evidence" value="ECO:0007669"/>
    <property type="project" value="TreeGrafter"/>
</dbReference>
<dbReference type="HOGENOM" id="CLU_000022_59_2_1"/>
<dbReference type="SUPFAM" id="SSF56801">
    <property type="entry name" value="Acetyl-CoA synthetase-like"/>
    <property type="match status" value="1"/>
</dbReference>
<dbReference type="GO" id="GO:0005777">
    <property type="term" value="C:peroxisome"/>
    <property type="evidence" value="ECO:0007669"/>
    <property type="project" value="UniProtKB-SubCell"/>
</dbReference>
<dbReference type="Gene3D" id="3.30.300.30">
    <property type="match status" value="1"/>
</dbReference>
<dbReference type="PANTHER" id="PTHR24096:SF353">
    <property type="entry name" value="GH16244P-RELATED"/>
    <property type="match status" value="1"/>
</dbReference>
<dbReference type="PhylomeDB" id="B4LK74"/>
<dbReference type="CDD" id="cd05911">
    <property type="entry name" value="Firefly_Luc_like"/>
    <property type="match status" value="1"/>
</dbReference>
<keyword evidence="3" id="KW-0576">Peroxisome</keyword>
<evidence type="ECO:0000256" key="2">
    <source>
        <dbReference type="ARBA" id="ARBA00006432"/>
    </source>
</evidence>
<evidence type="ECO:0000259" key="4">
    <source>
        <dbReference type="Pfam" id="PF00501"/>
    </source>
</evidence>
<dbReference type="FunFam" id="3.30.300.30:FF:000007">
    <property type="entry name" value="4-coumarate--CoA ligase 2"/>
    <property type="match status" value="1"/>
</dbReference>
<dbReference type="EMBL" id="CH940648">
    <property type="protein sequence ID" value="EDW60663.1"/>
    <property type="molecule type" value="Genomic_DNA"/>
</dbReference>
<dbReference type="FunFam" id="3.40.50.12780:FF:000025">
    <property type="entry name" value="luciferin 4-monooxygenase"/>
    <property type="match status" value="1"/>
</dbReference>
<keyword evidence="7" id="KW-1185">Reference proteome</keyword>
<dbReference type="SMR" id="B4LK74"/>
<reference evidence="6 7" key="1">
    <citation type="journal article" date="2007" name="Nature">
        <title>Evolution of genes and genomes on the Drosophila phylogeny.</title>
        <authorList>
            <consortium name="Drosophila 12 Genomes Consortium"/>
            <person name="Clark A.G."/>
            <person name="Eisen M.B."/>
            <person name="Smith D.R."/>
            <person name="Bergman C.M."/>
            <person name="Oliver B."/>
            <person name="Markow T.A."/>
            <person name="Kaufman T.C."/>
            <person name="Kellis M."/>
            <person name="Gelbart W."/>
            <person name="Iyer V.N."/>
            <person name="Pollard D.A."/>
            <person name="Sackton T.B."/>
            <person name="Larracuente A.M."/>
            <person name="Singh N.D."/>
            <person name="Abad J.P."/>
            <person name="Abt D.N."/>
            <person name="Adryan B."/>
            <person name="Aguade M."/>
            <person name="Akashi H."/>
            <person name="Anderson W.W."/>
            <person name="Aquadro C.F."/>
            <person name="Ardell D.H."/>
            <person name="Arguello R."/>
            <person name="Artieri C.G."/>
            <person name="Barbash D.A."/>
            <person name="Barker D."/>
            <person name="Barsanti P."/>
            <person name="Batterham P."/>
            <person name="Batzoglou S."/>
            <person name="Begun D."/>
            <person name="Bhutkar A."/>
            <person name="Blanco E."/>
            <person name="Bosak S.A."/>
            <person name="Bradley R.K."/>
            <person name="Brand A.D."/>
            <person name="Brent M.R."/>
            <person name="Brooks A.N."/>
            <person name="Brown R.H."/>
            <person name="Butlin R.K."/>
            <person name="Caggese C."/>
            <person name="Calvi B.R."/>
            <person name="Bernardo de Carvalho A."/>
            <person name="Caspi A."/>
            <person name="Castrezana S."/>
            <person name="Celniker S.E."/>
            <person name="Chang J.L."/>
            <person name="Chapple C."/>
            <person name="Chatterji S."/>
            <person name="Chinwalla A."/>
            <person name="Civetta A."/>
            <person name="Clifton S.W."/>
            <person name="Comeron J.M."/>
            <person name="Costello J.C."/>
            <person name="Coyne J.A."/>
            <person name="Daub J."/>
            <person name="David R.G."/>
            <person name="Delcher A.L."/>
            <person name="Delehaunty K."/>
            <person name="Do C.B."/>
            <person name="Ebling H."/>
            <person name="Edwards K."/>
            <person name="Eickbush T."/>
            <person name="Evans J.D."/>
            <person name="Filipski A."/>
            <person name="Findeiss S."/>
            <person name="Freyhult E."/>
            <person name="Fulton L."/>
            <person name="Fulton R."/>
            <person name="Garcia A.C."/>
            <person name="Gardiner A."/>
            <person name="Garfield D.A."/>
            <person name="Garvin B.E."/>
            <person name="Gibson G."/>
            <person name="Gilbert D."/>
            <person name="Gnerre S."/>
            <person name="Godfrey J."/>
            <person name="Good R."/>
            <person name="Gotea V."/>
            <person name="Gravely B."/>
            <person name="Greenberg A.J."/>
            <person name="Griffiths-Jones S."/>
            <person name="Gross S."/>
            <person name="Guigo R."/>
            <person name="Gustafson E.A."/>
            <person name="Haerty W."/>
            <person name="Hahn M.W."/>
            <person name="Halligan D.L."/>
            <person name="Halpern A.L."/>
            <person name="Halter G.M."/>
            <person name="Han M.V."/>
            <person name="Heger A."/>
            <person name="Hillier L."/>
            <person name="Hinrichs A.S."/>
            <person name="Holmes I."/>
            <person name="Hoskins R.A."/>
            <person name="Hubisz M.J."/>
            <person name="Hultmark D."/>
            <person name="Huntley M.A."/>
            <person name="Jaffe D.B."/>
            <person name="Jagadeeshan S."/>
            <person name="Jeck W.R."/>
            <person name="Johnson J."/>
            <person name="Jones C.D."/>
            <person name="Jordan W.C."/>
            <person name="Karpen G.H."/>
            <person name="Kataoka E."/>
            <person name="Keightley P.D."/>
            <person name="Kheradpour P."/>
            <person name="Kirkness E.F."/>
            <person name="Koerich L.B."/>
            <person name="Kristiansen K."/>
            <person name="Kudrna D."/>
            <person name="Kulathinal R.J."/>
            <person name="Kumar S."/>
            <person name="Kwok R."/>
            <person name="Lander E."/>
            <person name="Langley C.H."/>
            <person name="Lapoint R."/>
            <person name="Lazzaro B.P."/>
            <person name="Lee S.J."/>
            <person name="Levesque L."/>
            <person name="Li R."/>
            <person name="Lin C.F."/>
            <person name="Lin M.F."/>
            <person name="Lindblad-Toh K."/>
            <person name="Llopart A."/>
            <person name="Long M."/>
            <person name="Low L."/>
            <person name="Lozovsky E."/>
            <person name="Lu J."/>
            <person name="Luo M."/>
            <person name="Machado C.A."/>
            <person name="Makalowski W."/>
            <person name="Marzo M."/>
            <person name="Matsuda M."/>
            <person name="Matzkin L."/>
            <person name="McAllister B."/>
            <person name="McBride C.S."/>
            <person name="McKernan B."/>
            <person name="McKernan K."/>
            <person name="Mendez-Lago M."/>
            <person name="Minx P."/>
            <person name="Mollenhauer M.U."/>
            <person name="Montooth K."/>
            <person name="Mount S.M."/>
            <person name="Mu X."/>
            <person name="Myers E."/>
            <person name="Negre B."/>
            <person name="Newfeld S."/>
            <person name="Nielsen R."/>
            <person name="Noor M.A."/>
            <person name="O'Grady P."/>
            <person name="Pachter L."/>
            <person name="Papaceit M."/>
            <person name="Parisi M.J."/>
            <person name="Parisi M."/>
            <person name="Parts L."/>
            <person name="Pedersen J.S."/>
            <person name="Pesole G."/>
            <person name="Phillippy A.M."/>
            <person name="Ponting C.P."/>
            <person name="Pop M."/>
            <person name="Porcelli D."/>
            <person name="Powell J.R."/>
            <person name="Prohaska S."/>
            <person name="Pruitt K."/>
            <person name="Puig M."/>
            <person name="Quesneville H."/>
            <person name="Ram K.R."/>
            <person name="Rand D."/>
            <person name="Rasmussen M.D."/>
            <person name="Reed L.K."/>
            <person name="Reenan R."/>
            <person name="Reily A."/>
            <person name="Remington K.A."/>
            <person name="Rieger T.T."/>
            <person name="Ritchie M.G."/>
            <person name="Robin C."/>
            <person name="Rogers Y.H."/>
            <person name="Rohde C."/>
            <person name="Rozas J."/>
            <person name="Rubenfield M.J."/>
            <person name="Ruiz A."/>
            <person name="Russo S."/>
            <person name="Salzberg S.L."/>
            <person name="Sanchez-Gracia A."/>
            <person name="Saranga D.J."/>
            <person name="Sato H."/>
            <person name="Schaeffer S.W."/>
            <person name="Schatz M.C."/>
            <person name="Schlenke T."/>
            <person name="Schwartz R."/>
            <person name="Segarra C."/>
            <person name="Singh R.S."/>
            <person name="Sirot L."/>
            <person name="Sirota M."/>
            <person name="Sisneros N.B."/>
            <person name="Smith C.D."/>
            <person name="Smith T.F."/>
            <person name="Spieth J."/>
            <person name="Stage D.E."/>
            <person name="Stark A."/>
            <person name="Stephan W."/>
            <person name="Strausberg R.L."/>
            <person name="Strempel S."/>
            <person name="Sturgill D."/>
            <person name="Sutton G."/>
            <person name="Sutton G.G."/>
            <person name="Tao W."/>
            <person name="Teichmann S."/>
            <person name="Tobari Y.N."/>
            <person name="Tomimura Y."/>
            <person name="Tsolas J.M."/>
            <person name="Valente V.L."/>
            <person name="Venter E."/>
            <person name="Venter J.C."/>
            <person name="Vicario S."/>
            <person name="Vieira F.G."/>
            <person name="Vilella A.J."/>
            <person name="Villasante A."/>
            <person name="Walenz B."/>
            <person name="Wang J."/>
            <person name="Wasserman M."/>
            <person name="Watts T."/>
            <person name="Wilson D."/>
            <person name="Wilson R.K."/>
            <person name="Wing R.A."/>
            <person name="Wolfner M.F."/>
            <person name="Wong A."/>
            <person name="Wong G.K."/>
            <person name="Wu C.I."/>
            <person name="Wu G."/>
            <person name="Yamamoto D."/>
            <person name="Yang H.P."/>
            <person name="Yang S.P."/>
            <person name="Yorke J.A."/>
            <person name="Yoshida K."/>
            <person name="Zdobnov E."/>
            <person name="Zhang P."/>
            <person name="Zhang Y."/>
            <person name="Zimin A.V."/>
            <person name="Baldwin J."/>
            <person name="Abdouelleil A."/>
            <person name="Abdulkadir J."/>
            <person name="Abebe A."/>
            <person name="Abera B."/>
            <person name="Abreu J."/>
            <person name="Acer S.C."/>
            <person name="Aftuck L."/>
            <person name="Alexander A."/>
            <person name="An P."/>
            <person name="Anderson E."/>
            <person name="Anderson S."/>
            <person name="Arachi H."/>
            <person name="Azer M."/>
            <person name="Bachantsang P."/>
            <person name="Barry A."/>
            <person name="Bayul T."/>
            <person name="Berlin A."/>
            <person name="Bessette D."/>
            <person name="Bloom T."/>
            <person name="Blye J."/>
            <person name="Boguslavskiy L."/>
            <person name="Bonnet C."/>
            <person name="Boukhgalter B."/>
            <person name="Bourzgui I."/>
            <person name="Brown A."/>
            <person name="Cahill P."/>
            <person name="Channer S."/>
            <person name="Cheshatsang Y."/>
            <person name="Chuda L."/>
            <person name="Citroen M."/>
            <person name="Collymore A."/>
            <person name="Cooke P."/>
            <person name="Costello M."/>
            <person name="D'Aco K."/>
            <person name="Daza R."/>
            <person name="De Haan G."/>
            <person name="DeGray S."/>
            <person name="DeMaso C."/>
            <person name="Dhargay N."/>
            <person name="Dooley K."/>
            <person name="Dooley E."/>
            <person name="Doricent M."/>
            <person name="Dorje P."/>
            <person name="Dorjee K."/>
            <person name="Dupes A."/>
            <person name="Elong R."/>
            <person name="Falk J."/>
            <person name="Farina A."/>
            <person name="Faro S."/>
            <person name="Ferguson D."/>
            <person name="Fisher S."/>
            <person name="Foley C.D."/>
            <person name="Franke A."/>
            <person name="Friedrich D."/>
            <person name="Gadbois L."/>
            <person name="Gearin G."/>
            <person name="Gearin C.R."/>
            <person name="Giannoukos G."/>
            <person name="Goode T."/>
            <person name="Graham J."/>
            <person name="Grandbois E."/>
            <person name="Grewal S."/>
            <person name="Gyaltsen K."/>
            <person name="Hafez N."/>
            <person name="Hagos B."/>
            <person name="Hall J."/>
            <person name="Henson C."/>
            <person name="Hollinger A."/>
            <person name="Honan T."/>
            <person name="Huard M.D."/>
            <person name="Hughes L."/>
            <person name="Hurhula B."/>
            <person name="Husby M.E."/>
            <person name="Kamat A."/>
            <person name="Kanga B."/>
            <person name="Kashin S."/>
            <person name="Khazanovich D."/>
            <person name="Kisner P."/>
            <person name="Lance K."/>
            <person name="Lara M."/>
            <person name="Lee W."/>
            <person name="Lennon N."/>
            <person name="Letendre F."/>
            <person name="LeVine R."/>
            <person name="Lipovsky A."/>
            <person name="Liu X."/>
            <person name="Liu J."/>
            <person name="Liu S."/>
            <person name="Lokyitsang T."/>
            <person name="Lokyitsang Y."/>
            <person name="Lubonja R."/>
            <person name="Lui A."/>
            <person name="MacDonald P."/>
            <person name="Magnisalis V."/>
            <person name="Maru K."/>
            <person name="Matthews C."/>
            <person name="McCusker W."/>
            <person name="McDonough S."/>
            <person name="Mehta T."/>
            <person name="Meldrim J."/>
            <person name="Meneus L."/>
            <person name="Mihai O."/>
            <person name="Mihalev A."/>
            <person name="Mihova T."/>
            <person name="Mittelman R."/>
            <person name="Mlenga V."/>
            <person name="Montmayeur A."/>
            <person name="Mulrain L."/>
            <person name="Navidi A."/>
            <person name="Naylor J."/>
            <person name="Negash T."/>
            <person name="Nguyen T."/>
            <person name="Nguyen N."/>
            <person name="Nicol R."/>
            <person name="Norbu C."/>
            <person name="Norbu N."/>
            <person name="Novod N."/>
            <person name="O'Neill B."/>
            <person name="Osman S."/>
            <person name="Markiewicz E."/>
            <person name="Oyono O.L."/>
            <person name="Patti C."/>
            <person name="Phunkhang P."/>
            <person name="Pierre F."/>
            <person name="Priest M."/>
            <person name="Raghuraman S."/>
            <person name="Rege F."/>
            <person name="Reyes R."/>
            <person name="Rise C."/>
            <person name="Rogov P."/>
            <person name="Ross K."/>
            <person name="Ryan E."/>
            <person name="Settipalli S."/>
            <person name="Shea T."/>
            <person name="Sherpa N."/>
            <person name="Shi L."/>
            <person name="Shih D."/>
            <person name="Sparrow T."/>
            <person name="Spaulding J."/>
            <person name="Stalker J."/>
            <person name="Stange-Thomann N."/>
            <person name="Stavropoulos S."/>
            <person name="Stone C."/>
            <person name="Strader C."/>
            <person name="Tesfaye S."/>
            <person name="Thomson T."/>
            <person name="Thoulutsang Y."/>
            <person name="Thoulutsang D."/>
            <person name="Topham K."/>
            <person name="Topping I."/>
            <person name="Tsamla T."/>
            <person name="Vassiliev H."/>
            <person name="Vo A."/>
            <person name="Wangchuk T."/>
            <person name="Wangdi T."/>
            <person name="Weiand M."/>
            <person name="Wilkinson J."/>
            <person name="Wilson A."/>
            <person name="Yadav S."/>
            <person name="Young G."/>
            <person name="Yu Q."/>
            <person name="Zembek L."/>
            <person name="Zhong D."/>
            <person name="Zimmer A."/>
            <person name="Zwirko Z."/>
            <person name="Jaffe D.B."/>
            <person name="Alvarez P."/>
            <person name="Brockman W."/>
            <person name="Butler J."/>
            <person name="Chin C."/>
            <person name="Gnerre S."/>
            <person name="Grabherr M."/>
            <person name="Kleber M."/>
            <person name="Mauceli E."/>
            <person name="MacCallum I."/>
        </authorList>
    </citation>
    <scope>NUCLEOTIDE SEQUENCE [LARGE SCALE GENOMIC DNA]</scope>
    <source>
        <strain evidence="7">Tucson 15010-1051.87</strain>
    </source>
</reference>
<dbReference type="InterPro" id="IPR045851">
    <property type="entry name" value="AMP-bd_C_sf"/>
</dbReference>
<gene>
    <name evidence="6" type="primary">Dvir\GJ20728</name>
    <name evidence="6" type="ORF">Dvir_GJ20728</name>
</gene>
<feature type="domain" description="AMP-dependent synthetase/ligase" evidence="4">
    <location>
        <begin position="40"/>
        <end position="383"/>
    </location>
</feature>
<dbReference type="InParanoid" id="B4LK74"/>
<dbReference type="OrthoDB" id="10253869at2759"/>
<comment type="subcellular location">
    <subcellularLocation>
        <location evidence="1">Peroxisome</location>
    </subcellularLocation>
</comment>
<dbReference type="Pfam" id="PF13193">
    <property type="entry name" value="AMP-binding_C"/>
    <property type="match status" value="1"/>
</dbReference>
<protein>
    <submittedName>
        <fullName evidence="6">Uncharacterized protein</fullName>
    </submittedName>
</protein>
<evidence type="ECO:0000259" key="5">
    <source>
        <dbReference type="Pfam" id="PF13193"/>
    </source>
</evidence>
<dbReference type="InterPro" id="IPR000873">
    <property type="entry name" value="AMP-dep_synth/lig_dom"/>
</dbReference>
<evidence type="ECO:0000313" key="7">
    <source>
        <dbReference type="Proteomes" id="UP000008792"/>
    </source>
</evidence>
<dbReference type="PROSITE" id="PS00455">
    <property type="entry name" value="AMP_BINDING"/>
    <property type="match status" value="1"/>
</dbReference>